<organism evidence="2 3">
    <name type="scientific">Acetobacter orleanensis</name>
    <dbReference type="NCBI Taxonomy" id="104099"/>
    <lineage>
        <taxon>Bacteria</taxon>
        <taxon>Pseudomonadati</taxon>
        <taxon>Pseudomonadota</taxon>
        <taxon>Alphaproteobacteria</taxon>
        <taxon>Acetobacterales</taxon>
        <taxon>Acetobacteraceae</taxon>
        <taxon>Acetobacter</taxon>
    </lineage>
</organism>
<proteinExistence type="predicted"/>
<keyword evidence="1" id="KW-0812">Transmembrane</keyword>
<accession>A0A4Y3TKI9</accession>
<dbReference type="Proteomes" id="UP000317617">
    <property type="component" value="Unassembled WGS sequence"/>
</dbReference>
<feature type="transmembrane region" description="Helical" evidence="1">
    <location>
        <begin position="47"/>
        <end position="65"/>
    </location>
</feature>
<sequence length="73" mass="8222">MKMPVWSARRLMKPVWWSLPPKAEPGAFSARSRNAEQKAARYVRGGLFAFLMLMQALGAVCLCMIKTSGHNRI</sequence>
<keyword evidence="1" id="KW-1133">Transmembrane helix</keyword>
<name>A0A4Y3TKI9_9PROT</name>
<dbReference type="AlphaFoldDB" id="A0A4Y3TKI9"/>
<keyword evidence="3" id="KW-1185">Reference proteome</keyword>
<reference evidence="2 3" key="1">
    <citation type="submission" date="2019-06" db="EMBL/GenBank/DDBJ databases">
        <title>Whole genome shotgun sequence of Acetobacter orleanensis NBRC 13752.</title>
        <authorList>
            <person name="Hosoyama A."/>
            <person name="Uohara A."/>
            <person name="Ohji S."/>
            <person name="Ichikawa N."/>
        </authorList>
    </citation>
    <scope>NUCLEOTIDE SEQUENCE [LARGE SCALE GENOMIC DNA]</scope>
    <source>
        <strain evidence="2 3">NBRC 13752</strain>
    </source>
</reference>
<evidence type="ECO:0000313" key="3">
    <source>
        <dbReference type="Proteomes" id="UP000317617"/>
    </source>
</evidence>
<keyword evidence="1" id="KW-0472">Membrane</keyword>
<gene>
    <name evidence="2" type="ORF">AOR01nite_04560</name>
</gene>
<evidence type="ECO:0000256" key="1">
    <source>
        <dbReference type="SAM" id="Phobius"/>
    </source>
</evidence>
<evidence type="ECO:0000313" key="2">
    <source>
        <dbReference type="EMBL" id="GEB81979.1"/>
    </source>
</evidence>
<protein>
    <submittedName>
        <fullName evidence="2">Uncharacterized protein</fullName>
    </submittedName>
</protein>
<comment type="caution">
    <text evidence="2">The sequence shown here is derived from an EMBL/GenBank/DDBJ whole genome shotgun (WGS) entry which is preliminary data.</text>
</comment>
<dbReference type="EMBL" id="BJMU01000001">
    <property type="protein sequence ID" value="GEB81979.1"/>
    <property type="molecule type" value="Genomic_DNA"/>
</dbReference>